<name>A0AAV5A5M5_9AGAM</name>
<evidence type="ECO:0000313" key="2">
    <source>
        <dbReference type="EMBL" id="GJJ08049.1"/>
    </source>
</evidence>
<feature type="compositionally biased region" description="Basic and acidic residues" evidence="1">
    <location>
        <begin position="274"/>
        <end position="283"/>
    </location>
</feature>
<feature type="region of interest" description="Disordered" evidence="1">
    <location>
        <begin position="270"/>
        <end position="296"/>
    </location>
</feature>
<evidence type="ECO:0000313" key="3">
    <source>
        <dbReference type="Proteomes" id="UP001050691"/>
    </source>
</evidence>
<dbReference type="Gene3D" id="3.80.10.10">
    <property type="entry name" value="Ribonuclease Inhibitor"/>
    <property type="match status" value="1"/>
</dbReference>
<reference evidence="2" key="1">
    <citation type="submission" date="2021-10" db="EMBL/GenBank/DDBJ databases">
        <title>De novo Genome Assembly of Clathrus columnatus (Basidiomycota, Fungi) Using Illumina and Nanopore Sequence Data.</title>
        <authorList>
            <person name="Ogiso-Tanaka E."/>
            <person name="Itagaki H."/>
            <person name="Hosoya T."/>
            <person name="Hosaka K."/>
        </authorList>
    </citation>
    <scope>NUCLEOTIDE SEQUENCE</scope>
    <source>
        <strain evidence="2">MO-923</strain>
    </source>
</reference>
<proteinExistence type="predicted"/>
<gene>
    <name evidence="2" type="ORF">Clacol_002256</name>
</gene>
<keyword evidence="3" id="KW-1185">Reference proteome</keyword>
<dbReference type="AlphaFoldDB" id="A0AAV5A5M5"/>
<comment type="caution">
    <text evidence="2">The sequence shown here is derived from an EMBL/GenBank/DDBJ whole genome shotgun (WGS) entry which is preliminary data.</text>
</comment>
<evidence type="ECO:0000256" key="1">
    <source>
        <dbReference type="SAM" id="MobiDB-lite"/>
    </source>
</evidence>
<dbReference type="Proteomes" id="UP001050691">
    <property type="component" value="Unassembled WGS sequence"/>
</dbReference>
<sequence>MTDSEKGIITAPSPFHALEVLGIMDKVNNPSFTISKALRHGVPFLKLVNLTCSPCCATLHELVILMESVHIVCPNLQEIVISSCSLPRLPCKAILALLQCPALHTLKATVPITDLALEHITIIVTNRTSWKNIALFPEKFLSCQPALIAFAQNCPDLVELGLTLNYDITLPDRAIRADDVRFVSLTTLNVGYSVINATCQIEFGMFLASICEHPLKILASGNFSASWKSVEKMVNSINTTAHVRTLNKKIALLEQKRTFNSISIQTAKEEDEDGRFTHSKVSDPDADEPCLVKKED</sequence>
<protein>
    <submittedName>
        <fullName evidence="2">Uncharacterized protein</fullName>
    </submittedName>
</protein>
<dbReference type="SUPFAM" id="SSF52047">
    <property type="entry name" value="RNI-like"/>
    <property type="match status" value="1"/>
</dbReference>
<accession>A0AAV5A5M5</accession>
<dbReference type="EMBL" id="BPWL01000003">
    <property type="protein sequence ID" value="GJJ08049.1"/>
    <property type="molecule type" value="Genomic_DNA"/>
</dbReference>
<organism evidence="2 3">
    <name type="scientific">Clathrus columnatus</name>
    <dbReference type="NCBI Taxonomy" id="1419009"/>
    <lineage>
        <taxon>Eukaryota</taxon>
        <taxon>Fungi</taxon>
        <taxon>Dikarya</taxon>
        <taxon>Basidiomycota</taxon>
        <taxon>Agaricomycotina</taxon>
        <taxon>Agaricomycetes</taxon>
        <taxon>Phallomycetidae</taxon>
        <taxon>Phallales</taxon>
        <taxon>Clathraceae</taxon>
        <taxon>Clathrus</taxon>
    </lineage>
</organism>
<dbReference type="InterPro" id="IPR032675">
    <property type="entry name" value="LRR_dom_sf"/>
</dbReference>